<feature type="domain" description="F-box" evidence="1">
    <location>
        <begin position="8"/>
        <end position="48"/>
    </location>
</feature>
<name>A0A5M3N037_CONPW</name>
<comment type="caution">
    <text evidence="2">The sequence shown here is derived from an EMBL/GenBank/DDBJ whole genome shotgun (WGS) entry which is preliminary data.</text>
</comment>
<evidence type="ECO:0000313" key="2">
    <source>
        <dbReference type="EMBL" id="EIW84646.1"/>
    </source>
</evidence>
<dbReference type="EMBL" id="JH711574">
    <property type="protein sequence ID" value="EIW84646.1"/>
    <property type="molecule type" value="Genomic_DNA"/>
</dbReference>
<evidence type="ECO:0000259" key="1">
    <source>
        <dbReference type="Pfam" id="PF12937"/>
    </source>
</evidence>
<reference evidence="3" key="1">
    <citation type="journal article" date="2012" name="Science">
        <title>The Paleozoic origin of enzymatic lignin decomposition reconstructed from 31 fungal genomes.</title>
        <authorList>
            <person name="Floudas D."/>
            <person name="Binder M."/>
            <person name="Riley R."/>
            <person name="Barry K."/>
            <person name="Blanchette R.A."/>
            <person name="Henrissat B."/>
            <person name="Martinez A.T."/>
            <person name="Otillar R."/>
            <person name="Spatafora J.W."/>
            <person name="Yadav J.S."/>
            <person name="Aerts A."/>
            <person name="Benoit I."/>
            <person name="Boyd A."/>
            <person name="Carlson A."/>
            <person name="Copeland A."/>
            <person name="Coutinho P.M."/>
            <person name="de Vries R.P."/>
            <person name="Ferreira P."/>
            <person name="Findley K."/>
            <person name="Foster B."/>
            <person name="Gaskell J."/>
            <person name="Glotzer D."/>
            <person name="Gorecki P."/>
            <person name="Heitman J."/>
            <person name="Hesse C."/>
            <person name="Hori C."/>
            <person name="Igarashi K."/>
            <person name="Jurgens J.A."/>
            <person name="Kallen N."/>
            <person name="Kersten P."/>
            <person name="Kohler A."/>
            <person name="Kuees U."/>
            <person name="Kumar T.K.A."/>
            <person name="Kuo A."/>
            <person name="LaButti K."/>
            <person name="Larrondo L.F."/>
            <person name="Lindquist E."/>
            <person name="Ling A."/>
            <person name="Lombard V."/>
            <person name="Lucas S."/>
            <person name="Lundell T."/>
            <person name="Martin R."/>
            <person name="McLaughlin D.J."/>
            <person name="Morgenstern I."/>
            <person name="Morin E."/>
            <person name="Murat C."/>
            <person name="Nagy L.G."/>
            <person name="Nolan M."/>
            <person name="Ohm R.A."/>
            <person name="Patyshakuliyeva A."/>
            <person name="Rokas A."/>
            <person name="Ruiz-Duenas F.J."/>
            <person name="Sabat G."/>
            <person name="Salamov A."/>
            <person name="Samejima M."/>
            <person name="Schmutz J."/>
            <person name="Slot J.C."/>
            <person name="St John F."/>
            <person name="Stenlid J."/>
            <person name="Sun H."/>
            <person name="Sun S."/>
            <person name="Syed K."/>
            <person name="Tsang A."/>
            <person name="Wiebenga A."/>
            <person name="Young D."/>
            <person name="Pisabarro A."/>
            <person name="Eastwood D.C."/>
            <person name="Martin F."/>
            <person name="Cullen D."/>
            <person name="Grigoriev I.V."/>
            <person name="Hibbett D.S."/>
        </authorList>
    </citation>
    <scope>NUCLEOTIDE SEQUENCE [LARGE SCALE GENOMIC DNA]</scope>
    <source>
        <strain evidence="3">RWD-64-598 SS2</strain>
    </source>
</reference>
<dbReference type="SUPFAM" id="SSF52047">
    <property type="entry name" value="RNI-like"/>
    <property type="match status" value="1"/>
</dbReference>
<dbReference type="OMA" id="HAYENYW"/>
<proteinExistence type="predicted"/>
<dbReference type="Proteomes" id="UP000053558">
    <property type="component" value="Unassembled WGS sequence"/>
</dbReference>
<dbReference type="Pfam" id="PF12937">
    <property type="entry name" value="F-box-like"/>
    <property type="match status" value="1"/>
</dbReference>
<keyword evidence="3" id="KW-1185">Reference proteome</keyword>
<organism evidence="2 3">
    <name type="scientific">Coniophora puteana (strain RWD-64-598)</name>
    <name type="common">Brown rot fungus</name>
    <dbReference type="NCBI Taxonomy" id="741705"/>
    <lineage>
        <taxon>Eukaryota</taxon>
        <taxon>Fungi</taxon>
        <taxon>Dikarya</taxon>
        <taxon>Basidiomycota</taxon>
        <taxon>Agaricomycotina</taxon>
        <taxon>Agaricomycetes</taxon>
        <taxon>Agaricomycetidae</taxon>
        <taxon>Boletales</taxon>
        <taxon>Coniophorineae</taxon>
        <taxon>Coniophoraceae</taxon>
        <taxon>Coniophora</taxon>
    </lineage>
</organism>
<dbReference type="RefSeq" id="XP_007764385.1">
    <property type="nucleotide sequence ID" value="XM_007766195.1"/>
</dbReference>
<sequence>MDHSILIPELLHIIFGYLSPASDSPTLASLARTCRLFNDAAMDVLYTEVVGAARLLMLLPMDAWELQLLYDEEEELDVSKAYLTLTRTLTMDDWRVFERKTQRIKKFTQPESCPIGIDVGVSEAACLSPHAPLLPNLQVINWDREHLDGLFFRHLIGPSLVTVKLLDIPQRFFPLIPILGRSCPSLRHLSVVDAYTDALPDFISALGSSLPHMAALETLLCGELTYQALTALASLPNLKRLCFSPPLDPPPMSSALAELSHGWFPALQELSLAVQTLSDYQSVLRWLGHMPRLRTFRTKVKSSEYATRDVGELVKSLSLRAHQDELREVLIFNPHEDTELEEGVAIPLTISSLRPLLRFSNLERVVIYTSIPFSLTDSDIETMSLSWPKLRFLSIVGWNGWYDNAKISLWGLAILLRNCPYLDTLDIVLDATIYCQMPLSDTEPPRNTRIAHLTVDDSPIDDPVYVASYLANILPRLRSVSAWRLCDPDDRDDFDDYAANWEDVSKTLQGLALKHAYENYWKNSKGSSKDGRQIELDDIDTREFSTPRFWDDYMTCEGL</sequence>
<accession>A0A5M3N037</accession>
<dbReference type="OrthoDB" id="3543113at2759"/>
<dbReference type="InterPro" id="IPR032675">
    <property type="entry name" value="LRR_dom_sf"/>
</dbReference>
<dbReference type="KEGG" id="cput:CONPUDRAFT_87244"/>
<dbReference type="Gene3D" id="3.80.10.10">
    <property type="entry name" value="Ribonuclease Inhibitor"/>
    <property type="match status" value="1"/>
</dbReference>
<dbReference type="AlphaFoldDB" id="A0A5M3N037"/>
<gene>
    <name evidence="2" type="ORF">CONPUDRAFT_87244</name>
</gene>
<dbReference type="GeneID" id="19211172"/>
<protein>
    <recommendedName>
        <fullName evidence="1">F-box domain-containing protein</fullName>
    </recommendedName>
</protein>
<dbReference type="InterPro" id="IPR001810">
    <property type="entry name" value="F-box_dom"/>
</dbReference>
<evidence type="ECO:0000313" key="3">
    <source>
        <dbReference type="Proteomes" id="UP000053558"/>
    </source>
</evidence>